<dbReference type="InterPro" id="IPR052017">
    <property type="entry name" value="TSUP"/>
</dbReference>
<evidence type="ECO:0000313" key="9">
    <source>
        <dbReference type="EMBL" id="SDK50270.1"/>
    </source>
</evidence>
<dbReference type="PANTHER" id="PTHR30269:SF37">
    <property type="entry name" value="MEMBRANE TRANSPORTER PROTEIN"/>
    <property type="match status" value="1"/>
</dbReference>
<dbReference type="PANTHER" id="PTHR30269">
    <property type="entry name" value="TRANSMEMBRANE PROTEIN YFCA"/>
    <property type="match status" value="1"/>
</dbReference>
<feature type="transmembrane region" description="Helical" evidence="8">
    <location>
        <begin position="171"/>
        <end position="204"/>
    </location>
</feature>
<keyword evidence="6 8" id="KW-1133">Transmembrane helix</keyword>
<reference evidence="9 10" key="1">
    <citation type="submission" date="2016-10" db="EMBL/GenBank/DDBJ databases">
        <authorList>
            <person name="de Groot N.N."/>
        </authorList>
    </citation>
    <scope>NUCLEOTIDE SEQUENCE [LARGE SCALE GENOMIC DNA]</scope>
    <source>
        <strain evidence="9 10">CGMCC 1.5382</strain>
    </source>
</reference>
<keyword evidence="10" id="KW-1185">Reference proteome</keyword>
<dbReference type="Proteomes" id="UP000198701">
    <property type="component" value="Unassembled WGS sequence"/>
</dbReference>
<accession>A0A1G9CF53</accession>
<evidence type="ECO:0000256" key="1">
    <source>
        <dbReference type="ARBA" id="ARBA00004651"/>
    </source>
</evidence>
<dbReference type="Pfam" id="PF01925">
    <property type="entry name" value="TauE"/>
    <property type="match status" value="1"/>
</dbReference>
<dbReference type="EMBL" id="FNFU01000007">
    <property type="protein sequence ID" value="SDK50270.1"/>
    <property type="molecule type" value="Genomic_DNA"/>
</dbReference>
<sequence>MDLVVALSLGGIAVGALVQAATGMGFSLVAAPLLILALGPREGVGAAVVLAALSPVVPLIRDGRHAQPGAVARLLIPTLLCTPVIAWALQGIDTRWLALGAGAGVILAVGILASGVRWGWLGHPLGAVATGATSALLNVVGGVGGPPIGIYAANAGWSPVATRANMHSFFIIQNVVTALILGVVLPGLWQLSALAAGTICGLLLSGRMSARVLRTVVLVISLVGGVSLVAGAVS</sequence>
<evidence type="ECO:0000256" key="7">
    <source>
        <dbReference type="ARBA" id="ARBA00023136"/>
    </source>
</evidence>
<evidence type="ECO:0000313" key="10">
    <source>
        <dbReference type="Proteomes" id="UP000198701"/>
    </source>
</evidence>
<dbReference type="GO" id="GO:0005886">
    <property type="term" value="C:plasma membrane"/>
    <property type="evidence" value="ECO:0007669"/>
    <property type="project" value="UniProtKB-SubCell"/>
</dbReference>
<proteinExistence type="inferred from homology"/>
<keyword evidence="7 8" id="KW-0472">Membrane</keyword>
<keyword evidence="5 8" id="KW-0812">Transmembrane</keyword>
<feature type="transmembrane region" description="Helical" evidence="8">
    <location>
        <begin position="96"/>
        <end position="116"/>
    </location>
</feature>
<evidence type="ECO:0000256" key="8">
    <source>
        <dbReference type="RuleBase" id="RU363041"/>
    </source>
</evidence>
<feature type="transmembrane region" description="Helical" evidence="8">
    <location>
        <begin position="72"/>
        <end position="90"/>
    </location>
</feature>
<feature type="transmembrane region" description="Helical" evidence="8">
    <location>
        <begin position="128"/>
        <end position="151"/>
    </location>
</feature>
<keyword evidence="3" id="KW-0813">Transport</keyword>
<comment type="subcellular location">
    <subcellularLocation>
        <location evidence="1 8">Cell membrane</location>
        <topology evidence="1 8">Multi-pass membrane protein</topology>
    </subcellularLocation>
</comment>
<organism evidence="9 10">
    <name type="scientific">Cryobacterium psychrotolerans</name>
    <dbReference type="NCBI Taxonomy" id="386301"/>
    <lineage>
        <taxon>Bacteria</taxon>
        <taxon>Bacillati</taxon>
        <taxon>Actinomycetota</taxon>
        <taxon>Actinomycetes</taxon>
        <taxon>Micrococcales</taxon>
        <taxon>Microbacteriaceae</taxon>
        <taxon>Cryobacterium</taxon>
    </lineage>
</organism>
<dbReference type="OrthoDB" id="3872971at2"/>
<evidence type="ECO:0000256" key="3">
    <source>
        <dbReference type="ARBA" id="ARBA00022448"/>
    </source>
</evidence>
<feature type="transmembrane region" description="Helical" evidence="8">
    <location>
        <begin position="216"/>
        <end position="233"/>
    </location>
</feature>
<protein>
    <recommendedName>
        <fullName evidence="8">Probable membrane transporter protein</fullName>
    </recommendedName>
</protein>
<dbReference type="RefSeq" id="WP_092323063.1">
    <property type="nucleotide sequence ID" value="NZ_FNFU01000007.1"/>
</dbReference>
<dbReference type="STRING" id="386301.SAMN05216282_10736"/>
<dbReference type="AlphaFoldDB" id="A0A1G9CF53"/>
<keyword evidence="4 8" id="KW-1003">Cell membrane</keyword>
<evidence type="ECO:0000256" key="4">
    <source>
        <dbReference type="ARBA" id="ARBA00022475"/>
    </source>
</evidence>
<evidence type="ECO:0000256" key="2">
    <source>
        <dbReference type="ARBA" id="ARBA00009142"/>
    </source>
</evidence>
<comment type="similarity">
    <text evidence="2 8">Belongs to the 4-toluene sulfonate uptake permease (TSUP) (TC 2.A.102) family.</text>
</comment>
<gene>
    <name evidence="9" type="ORF">SAMN05216282_10736</name>
</gene>
<name>A0A1G9CF53_9MICO</name>
<feature type="transmembrane region" description="Helical" evidence="8">
    <location>
        <begin position="44"/>
        <end position="60"/>
    </location>
</feature>
<evidence type="ECO:0000256" key="5">
    <source>
        <dbReference type="ARBA" id="ARBA00022692"/>
    </source>
</evidence>
<evidence type="ECO:0000256" key="6">
    <source>
        <dbReference type="ARBA" id="ARBA00022989"/>
    </source>
</evidence>
<dbReference type="InterPro" id="IPR002781">
    <property type="entry name" value="TM_pro_TauE-like"/>
</dbReference>